<keyword evidence="2" id="KW-1185">Reference proteome</keyword>
<dbReference type="EMBL" id="OV651818">
    <property type="protein sequence ID" value="CAH1111747.1"/>
    <property type="molecule type" value="Genomic_DNA"/>
</dbReference>
<evidence type="ECO:0000313" key="1">
    <source>
        <dbReference type="EMBL" id="CAH1111747.1"/>
    </source>
</evidence>
<proteinExistence type="predicted"/>
<gene>
    <name evidence="1" type="ORF">PSYICH_LOCUS12759</name>
</gene>
<dbReference type="OrthoDB" id="8052806at2759"/>
<name>A0A9P0CYN9_9CUCU</name>
<dbReference type="InterPro" id="IPR043502">
    <property type="entry name" value="DNA/RNA_pol_sf"/>
</dbReference>
<dbReference type="GO" id="GO:0071897">
    <property type="term" value="P:DNA biosynthetic process"/>
    <property type="evidence" value="ECO:0007669"/>
    <property type="project" value="UniProtKB-ARBA"/>
</dbReference>
<accession>A0A9P0CYN9</accession>
<reference evidence="1" key="1">
    <citation type="submission" date="2022-01" db="EMBL/GenBank/DDBJ databases">
        <authorList>
            <person name="King R."/>
        </authorList>
    </citation>
    <scope>NUCLEOTIDE SEQUENCE</scope>
</reference>
<sequence length="171" mass="19487">MSEIKDVCNTDQVCFYLPHHEVIKKSTTKLQIVYDGSAKSDSGVSVNKLQYVGARIQEDLISILLRFRQNSVAICGDIVKMYRQVWIKQEHSPFQRILWRSNPADEVREHNLNTVTFGLASSPFLAVRCLKQLPLECGEHFSEVSQVIARDFYVDYLIFGSSSVQEAVNLC</sequence>
<dbReference type="PANTHER" id="PTHR47331">
    <property type="entry name" value="PHD-TYPE DOMAIN-CONTAINING PROTEIN"/>
    <property type="match status" value="1"/>
</dbReference>
<dbReference type="AlphaFoldDB" id="A0A9P0CYN9"/>
<dbReference type="Proteomes" id="UP001153636">
    <property type="component" value="Chromosome 6"/>
</dbReference>
<organism evidence="1 2">
    <name type="scientific">Psylliodes chrysocephalus</name>
    <dbReference type="NCBI Taxonomy" id="3402493"/>
    <lineage>
        <taxon>Eukaryota</taxon>
        <taxon>Metazoa</taxon>
        <taxon>Ecdysozoa</taxon>
        <taxon>Arthropoda</taxon>
        <taxon>Hexapoda</taxon>
        <taxon>Insecta</taxon>
        <taxon>Pterygota</taxon>
        <taxon>Neoptera</taxon>
        <taxon>Endopterygota</taxon>
        <taxon>Coleoptera</taxon>
        <taxon>Polyphaga</taxon>
        <taxon>Cucujiformia</taxon>
        <taxon>Chrysomeloidea</taxon>
        <taxon>Chrysomelidae</taxon>
        <taxon>Galerucinae</taxon>
        <taxon>Alticini</taxon>
        <taxon>Psylliodes</taxon>
    </lineage>
</organism>
<evidence type="ECO:0000313" key="2">
    <source>
        <dbReference type="Proteomes" id="UP001153636"/>
    </source>
</evidence>
<protein>
    <submittedName>
        <fullName evidence="1">Uncharacterized protein</fullName>
    </submittedName>
</protein>
<dbReference type="SUPFAM" id="SSF56672">
    <property type="entry name" value="DNA/RNA polymerases"/>
    <property type="match status" value="1"/>
</dbReference>